<feature type="transmembrane region" description="Helical" evidence="5">
    <location>
        <begin position="38"/>
        <end position="57"/>
    </location>
</feature>
<dbReference type="AlphaFoldDB" id="A0A0F3MNF5"/>
<dbReference type="GO" id="GO:0022857">
    <property type="term" value="F:transmembrane transporter activity"/>
    <property type="evidence" value="ECO:0007669"/>
    <property type="project" value="InterPro"/>
</dbReference>
<keyword evidence="8" id="KW-1185">Reference proteome</keyword>
<gene>
    <name evidence="7" type="ORF">OCHUTO_0594</name>
</gene>
<dbReference type="GO" id="GO:0005886">
    <property type="term" value="C:plasma membrane"/>
    <property type="evidence" value="ECO:0007669"/>
    <property type="project" value="UniProtKB-SubCell"/>
</dbReference>
<evidence type="ECO:0000256" key="5">
    <source>
        <dbReference type="SAM" id="Phobius"/>
    </source>
</evidence>
<dbReference type="InterPro" id="IPR011701">
    <property type="entry name" value="MFS"/>
</dbReference>
<dbReference type="PROSITE" id="PS50850">
    <property type="entry name" value="MFS"/>
    <property type="match status" value="1"/>
</dbReference>
<dbReference type="InterPro" id="IPR036259">
    <property type="entry name" value="MFS_trans_sf"/>
</dbReference>
<feature type="transmembrane region" description="Helical" evidence="5">
    <location>
        <begin position="179"/>
        <end position="202"/>
    </location>
</feature>
<dbReference type="STRING" id="1359168.OCHUTO_0594"/>
<comment type="subcellular location">
    <subcellularLocation>
        <location evidence="1">Cell inner membrane</location>
        <topology evidence="1">Multi-pass membrane protein</topology>
    </subcellularLocation>
</comment>
<dbReference type="InterPro" id="IPR020846">
    <property type="entry name" value="MFS_dom"/>
</dbReference>
<feature type="transmembrane region" description="Helical" evidence="5">
    <location>
        <begin position="266"/>
        <end position="287"/>
    </location>
</feature>
<evidence type="ECO:0000256" key="3">
    <source>
        <dbReference type="ARBA" id="ARBA00022989"/>
    </source>
</evidence>
<sequence>MFWILLQGIGAGSAIPVGFASISDIYKGNEQAKRMSALNMIIAFAPVLGPIIGNRISLYDNRWYLPLAVIPMLAFPALLLLMILFQETLTVITKKFSFNELKISFKNALTNKNFICYLLIQSLTFTWLWADSVNLPFLFKDMNIPSQYYEYYIAACVGTFMIASTINQKLVIFKGADKMLFYGIIFVLFGSIISTVLMYFAAELYIVLLFKLIASFGIGFILGNAVALSIATVTNYGAAAALLCSIEMLFGSFGVEIIGYSYNKTMLPVLLLMIAAALISLIITQIINSNAIIRHS</sequence>
<comment type="caution">
    <text evidence="7">The sequence shown here is derived from an EMBL/GenBank/DDBJ whole genome shotgun (WGS) entry which is preliminary data.</text>
</comment>
<evidence type="ECO:0000259" key="6">
    <source>
        <dbReference type="PROSITE" id="PS50850"/>
    </source>
</evidence>
<keyword evidence="2 5" id="KW-0812">Transmembrane</keyword>
<reference evidence="7 8" key="1">
    <citation type="submission" date="2015-02" db="EMBL/GenBank/DDBJ databases">
        <title>Genome Sequencing of Rickettsiales.</title>
        <authorList>
            <person name="Daugherty S.C."/>
            <person name="Su Q."/>
            <person name="Abolude K."/>
            <person name="Beier-Sexton M."/>
            <person name="Carlyon J.A."/>
            <person name="Carter R."/>
            <person name="Day N.P."/>
            <person name="Dumler S.J."/>
            <person name="Dyachenko V."/>
            <person name="Godinez A."/>
            <person name="Kurtti T.J."/>
            <person name="Lichay M."/>
            <person name="Mullins K.E."/>
            <person name="Ott S."/>
            <person name="Pappas-Brown V."/>
            <person name="Paris D.H."/>
            <person name="Patel P."/>
            <person name="Richards A.L."/>
            <person name="Sadzewicz L."/>
            <person name="Sears K."/>
            <person name="Seidman D."/>
            <person name="Sengamalay N."/>
            <person name="Stenos J."/>
            <person name="Tallon L.J."/>
            <person name="Vincent G."/>
            <person name="Fraser C.M."/>
            <person name="Munderloh U."/>
            <person name="Dunning-Hotopp J.C."/>
        </authorList>
    </citation>
    <scope>NUCLEOTIDE SEQUENCE [LARGE SCALE GENOMIC DNA]</scope>
    <source>
        <strain evidence="7 8">Fuller</strain>
    </source>
</reference>
<protein>
    <submittedName>
        <fullName evidence="7">Major Facilitator Superfamily protein</fullName>
    </submittedName>
</protein>
<dbReference type="EMBL" id="LANP01000013">
    <property type="protein sequence ID" value="KJV56109.1"/>
    <property type="molecule type" value="Genomic_DNA"/>
</dbReference>
<feature type="transmembrane region" description="Helical" evidence="5">
    <location>
        <begin position="114"/>
        <end position="130"/>
    </location>
</feature>
<accession>A0A0F3MNF5</accession>
<evidence type="ECO:0000256" key="1">
    <source>
        <dbReference type="ARBA" id="ARBA00004429"/>
    </source>
</evidence>
<organism evidence="7 8">
    <name type="scientific">Orientia chuto str. Dubai</name>
    <dbReference type="NCBI Taxonomy" id="1359168"/>
    <lineage>
        <taxon>Bacteria</taxon>
        <taxon>Pseudomonadati</taxon>
        <taxon>Pseudomonadota</taxon>
        <taxon>Alphaproteobacteria</taxon>
        <taxon>Rickettsiales</taxon>
        <taxon>Rickettsiaceae</taxon>
        <taxon>Rickettsieae</taxon>
        <taxon>Orientia</taxon>
    </lineage>
</organism>
<feature type="transmembrane region" description="Helical" evidence="5">
    <location>
        <begin position="150"/>
        <end position="167"/>
    </location>
</feature>
<feature type="domain" description="Major facilitator superfamily (MFS) profile" evidence="6">
    <location>
        <begin position="1"/>
        <end position="292"/>
    </location>
</feature>
<evidence type="ECO:0000313" key="8">
    <source>
        <dbReference type="Proteomes" id="UP000033616"/>
    </source>
</evidence>
<dbReference type="PATRIC" id="fig|1359168.3.peg.196"/>
<keyword evidence="4 5" id="KW-0472">Membrane</keyword>
<feature type="transmembrane region" description="Helical" evidence="5">
    <location>
        <begin position="238"/>
        <end position="260"/>
    </location>
</feature>
<evidence type="ECO:0000256" key="4">
    <source>
        <dbReference type="ARBA" id="ARBA00023136"/>
    </source>
</evidence>
<name>A0A0F3MNF5_9RICK</name>
<proteinExistence type="predicted"/>
<keyword evidence="3 5" id="KW-1133">Transmembrane helix</keyword>
<feature type="transmembrane region" description="Helical" evidence="5">
    <location>
        <begin position="63"/>
        <end position="85"/>
    </location>
</feature>
<feature type="transmembrane region" description="Helical" evidence="5">
    <location>
        <begin position="208"/>
        <end position="231"/>
    </location>
</feature>
<dbReference type="SUPFAM" id="SSF103473">
    <property type="entry name" value="MFS general substrate transporter"/>
    <property type="match status" value="1"/>
</dbReference>
<dbReference type="Gene3D" id="1.20.1720.10">
    <property type="entry name" value="Multidrug resistance protein D"/>
    <property type="match status" value="1"/>
</dbReference>
<dbReference type="Pfam" id="PF07690">
    <property type="entry name" value="MFS_1"/>
    <property type="match status" value="1"/>
</dbReference>
<evidence type="ECO:0000256" key="2">
    <source>
        <dbReference type="ARBA" id="ARBA00022692"/>
    </source>
</evidence>
<dbReference type="Proteomes" id="UP000033616">
    <property type="component" value="Unassembled WGS sequence"/>
</dbReference>
<feature type="transmembrane region" description="Helical" evidence="5">
    <location>
        <begin position="6"/>
        <end position="26"/>
    </location>
</feature>
<evidence type="ECO:0000313" key="7">
    <source>
        <dbReference type="EMBL" id="KJV56109.1"/>
    </source>
</evidence>